<accession>A0A7X0WGP3</accession>
<protein>
    <submittedName>
        <fullName evidence="2">Uncharacterized protein</fullName>
    </submittedName>
</protein>
<proteinExistence type="predicted"/>
<gene>
    <name evidence="2" type="ORF">HB759_16385</name>
    <name evidence="1" type="ORF">HB811_17130</name>
</gene>
<evidence type="ECO:0000313" key="3">
    <source>
        <dbReference type="Proteomes" id="UP000532866"/>
    </source>
</evidence>
<evidence type="ECO:0000313" key="4">
    <source>
        <dbReference type="Proteomes" id="UP000543379"/>
    </source>
</evidence>
<evidence type="ECO:0000313" key="1">
    <source>
        <dbReference type="EMBL" id="MBC1318504.1"/>
    </source>
</evidence>
<dbReference type="RefSeq" id="WP_185375223.1">
    <property type="nucleotide sequence ID" value="NZ_JAARNB010000010.1"/>
</dbReference>
<dbReference type="AlphaFoldDB" id="A0A7X0WGP3"/>
<dbReference type="Proteomes" id="UP000543379">
    <property type="component" value="Unassembled WGS sequence"/>
</dbReference>
<name>A0A7X0WGP3_9LIST</name>
<dbReference type="EMBL" id="JAAROL010000011">
    <property type="protein sequence ID" value="MBC1333524.1"/>
    <property type="molecule type" value="Genomic_DNA"/>
</dbReference>
<evidence type="ECO:0000313" key="2">
    <source>
        <dbReference type="EMBL" id="MBC1333524.1"/>
    </source>
</evidence>
<organism evidence="2 3">
    <name type="scientific">Listeria booriae</name>
    <dbReference type="NCBI Taxonomy" id="1552123"/>
    <lineage>
        <taxon>Bacteria</taxon>
        <taxon>Bacillati</taxon>
        <taxon>Bacillota</taxon>
        <taxon>Bacilli</taxon>
        <taxon>Bacillales</taxon>
        <taxon>Listeriaceae</taxon>
        <taxon>Listeria</taxon>
    </lineage>
</organism>
<dbReference type="EMBL" id="JAAROV010000009">
    <property type="protein sequence ID" value="MBC1318504.1"/>
    <property type="molecule type" value="Genomic_DNA"/>
</dbReference>
<reference evidence="3 4" key="1">
    <citation type="submission" date="2020-03" db="EMBL/GenBank/DDBJ databases">
        <title>Soil Listeria distribution.</title>
        <authorList>
            <person name="Liao J."/>
            <person name="Wiedmann M."/>
        </authorList>
    </citation>
    <scope>NUCLEOTIDE SEQUENCE [LARGE SCALE GENOMIC DNA]</scope>
    <source>
        <strain evidence="1 4">FSL L7-1816</strain>
        <strain evidence="2 3">FSL L7-1833</strain>
    </source>
</reference>
<sequence length="71" mass="8043">MSIHDVYVLFFNIPGRDHFKIFRCAGEAIKALKASKEELICSGAHLDCEDEFSIEFNDGDITCYIQSMPVL</sequence>
<dbReference type="Proteomes" id="UP000532866">
    <property type="component" value="Unassembled WGS sequence"/>
</dbReference>
<comment type="caution">
    <text evidence="2">The sequence shown here is derived from an EMBL/GenBank/DDBJ whole genome shotgun (WGS) entry which is preliminary data.</text>
</comment>